<dbReference type="InterPro" id="IPR005829">
    <property type="entry name" value="Sugar_transporter_CS"/>
</dbReference>
<evidence type="ECO:0000313" key="10">
    <source>
        <dbReference type="EMBL" id="KAF7191274.1"/>
    </source>
</evidence>
<dbReference type="GO" id="GO:0005351">
    <property type="term" value="F:carbohydrate:proton symporter activity"/>
    <property type="evidence" value="ECO:0007669"/>
    <property type="project" value="TreeGrafter"/>
</dbReference>
<evidence type="ECO:0000256" key="1">
    <source>
        <dbReference type="ARBA" id="ARBA00004141"/>
    </source>
</evidence>
<dbReference type="GO" id="GO:0016020">
    <property type="term" value="C:membrane"/>
    <property type="evidence" value="ECO:0007669"/>
    <property type="project" value="UniProtKB-SubCell"/>
</dbReference>
<keyword evidence="4 8" id="KW-0812">Transmembrane</keyword>
<dbReference type="InterPro" id="IPR003663">
    <property type="entry name" value="Sugar/inositol_transpt"/>
</dbReference>
<feature type="transmembrane region" description="Helical" evidence="8">
    <location>
        <begin position="254"/>
        <end position="274"/>
    </location>
</feature>
<keyword evidence="3" id="KW-0813">Transport</keyword>
<evidence type="ECO:0000256" key="8">
    <source>
        <dbReference type="SAM" id="Phobius"/>
    </source>
</evidence>
<dbReference type="PANTHER" id="PTHR48022">
    <property type="entry name" value="PLASTIDIC GLUCOSE TRANSPORTER 4"/>
    <property type="match status" value="1"/>
</dbReference>
<evidence type="ECO:0000256" key="3">
    <source>
        <dbReference type="ARBA" id="ARBA00022448"/>
    </source>
</evidence>
<gene>
    <name evidence="10" type="ORF">HII31_07297</name>
</gene>
<feature type="transmembrane region" description="Helical" evidence="8">
    <location>
        <begin position="352"/>
        <end position="373"/>
    </location>
</feature>
<evidence type="ECO:0000256" key="4">
    <source>
        <dbReference type="ARBA" id="ARBA00022692"/>
    </source>
</evidence>
<feature type="transmembrane region" description="Helical" evidence="8">
    <location>
        <begin position="12"/>
        <end position="36"/>
    </location>
</feature>
<dbReference type="PROSITE" id="PS50850">
    <property type="entry name" value="MFS"/>
    <property type="match status" value="1"/>
</dbReference>
<feature type="transmembrane region" description="Helical" evidence="8">
    <location>
        <begin position="286"/>
        <end position="310"/>
    </location>
</feature>
<proteinExistence type="inferred from homology"/>
<evidence type="ECO:0000259" key="9">
    <source>
        <dbReference type="PROSITE" id="PS50850"/>
    </source>
</evidence>
<feature type="region of interest" description="Disordered" evidence="7">
    <location>
        <begin position="409"/>
        <end position="436"/>
    </location>
</feature>
<dbReference type="InterPro" id="IPR050360">
    <property type="entry name" value="MFS_Sugar_Transporters"/>
</dbReference>
<keyword evidence="6 8" id="KW-0472">Membrane</keyword>
<accession>A0A8H6RGT7</accession>
<protein>
    <submittedName>
        <fullName evidence="10">Putative quinate permease</fullName>
    </submittedName>
</protein>
<evidence type="ECO:0000313" key="11">
    <source>
        <dbReference type="Proteomes" id="UP000660729"/>
    </source>
</evidence>
<dbReference type="EMBL" id="JABCIY010000158">
    <property type="protein sequence ID" value="KAF7191274.1"/>
    <property type="molecule type" value="Genomic_DNA"/>
</dbReference>
<feature type="transmembrane region" description="Helical" evidence="8">
    <location>
        <begin position="226"/>
        <end position="245"/>
    </location>
</feature>
<dbReference type="SUPFAM" id="SSF103473">
    <property type="entry name" value="MFS general substrate transporter"/>
    <property type="match status" value="1"/>
</dbReference>
<dbReference type="InterPro" id="IPR005828">
    <property type="entry name" value="MFS_sugar_transport-like"/>
</dbReference>
<evidence type="ECO:0000256" key="6">
    <source>
        <dbReference type="ARBA" id="ARBA00023136"/>
    </source>
</evidence>
<feature type="compositionally biased region" description="Polar residues" evidence="7">
    <location>
        <begin position="417"/>
        <end position="430"/>
    </location>
</feature>
<dbReference type="InterPro" id="IPR020846">
    <property type="entry name" value="MFS_dom"/>
</dbReference>
<reference evidence="10" key="1">
    <citation type="submission" date="2020-04" db="EMBL/GenBank/DDBJ databases">
        <title>Draft genome resource of the tomato pathogen Pseudocercospora fuligena.</title>
        <authorList>
            <person name="Zaccaron A."/>
        </authorList>
    </citation>
    <scope>NUCLEOTIDE SEQUENCE</scope>
    <source>
        <strain evidence="10">PF001</strain>
    </source>
</reference>
<organism evidence="10 11">
    <name type="scientific">Pseudocercospora fuligena</name>
    <dbReference type="NCBI Taxonomy" id="685502"/>
    <lineage>
        <taxon>Eukaryota</taxon>
        <taxon>Fungi</taxon>
        <taxon>Dikarya</taxon>
        <taxon>Ascomycota</taxon>
        <taxon>Pezizomycotina</taxon>
        <taxon>Dothideomycetes</taxon>
        <taxon>Dothideomycetidae</taxon>
        <taxon>Mycosphaerellales</taxon>
        <taxon>Mycosphaerellaceae</taxon>
        <taxon>Pseudocercospora</taxon>
    </lineage>
</organism>
<comment type="caution">
    <text evidence="10">The sequence shown here is derived from an EMBL/GenBank/DDBJ whole genome shotgun (WGS) entry which is preliminary data.</text>
</comment>
<dbReference type="PROSITE" id="PS00216">
    <property type="entry name" value="SUGAR_TRANSPORT_1"/>
    <property type="match status" value="1"/>
</dbReference>
<dbReference type="Proteomes" id="UP000660729">
    <property type="component" value="Unassembled WGS sequence"/>
</dbReference>
<dbReference type="PRINTS" id="PR00171">
    <property type="entry name" value="SUGRTRNSPORT"/>
</dbReference>
<keyword evidence="5 8" id="KW-1133">Transmembrane helix</keyword>
<comment type="similarity">
    <text evidence="2">Belongs to the major facilitator superfamily. Sugar transporter (TC 2.A.1.1) family.</text>
</comment>
<dbReference type="Pfam" id="PF00083">
    <property type="entry name" value="Sugar_tr"/>
    <property type="match status" value="1"/>
</dbReference>
<evidence type="ECO:0000256" key="5">
    <source>
        <dbReference type="ARBA" id="ARBA00022989"/>
    </source>
</evidence>
<sequence>MIATASSGHIAALYAARIVSGLGIGALTVTGPVSIVEIAPTETRGLMAVWFSVAMLLSLFVAVFCTYGVFLHVAASSLQYQIVFFAPCIFMALMCALSFAPFCLESPRWLFLTGNSERASESLVLLRGLGDSHPRLLSERDEILAQAEKERAQYGNVARSTSWTGIRATFTEAFTVKANLRRVQQALVSYALAQLSGANSITAYFVPILKLIGAASDDKAQSLFLTGMYSFAKFCFTLIASFFFIDALGRRKSLFTGIILQMVSDIYVGVFIKYKQSGPVSSSSSQAAIAMIFIHGFGYAVGLLVLPYVFGAEVWPNQLRSFGSALAQTFHWLFFFGISRGTPSILSSMDNWGAFLFFAGWCFVSLVYVYLVVPETAGQSLEEIDELFEGSWFMAWRSDKKKVKDIEVLDGHGPSVDSGNPPKTMNQSTKAPDVSA</sequence>
<dbReference type="AlphaFoldDB" id="A0A8H6RGT7"/>
<feature type="transmembrane region" description="Helical" evidence="8">
    <location>
        <begin position="48"/>
        <end position="70"/>
    </location>
</feature>
<dbReference type="Gene3D" id="1.20.1250.20">
    <property type="entry name" value="MFS general substrate transporter like domains"/>
    <property type="match status" value="1"/>
</dbReference>
<feature type="domain" description="Major facilitator superfamily (MFS) profile" evidence="9">
    <location>
        <begin position="1"/>
        <end position="377"/>
    </location>
</feature>
<feature type="transmembrane region" description="Helical" evidence="8">
    <location>
        <begin position="322"/>
        <end position="340"/>
    </location>
</feature>
<feature type="transmembrane region" description="Helical" evidence="8">
    <location>
        <begin position="187"/>
        <end position="206"/>
    </location>
</feature>
<evidence type="ECO:0000256" key="2">
    <source>
        <dbReference type="ARBA" id="ARBA00010992"/>
    </source>
</evidence>
<dbReference type="OrthoDB" id="5296287at2759"/>
<keyword evidence="11" id="KW-1185">Reference proteome</keyword>
<name>A0A8H6RGT7_9PEZI</name>
<dbReference type="PANTHER" id="PTHR48022:SF59">
    <property type="entry name" value="MAJOR FACILITATOR SUPERFAMILY (MFS) PROFILE DOMAIN-CONTAINING PROTEIN"/>
    <property type="match status" value="1"/>
</dbReference>
<evidence type="ECO:0000256" key="7">
    <source>
        <dbReference type="SAM" id="MobiDB-lite"/>
    </source>
</evidence>
<dbReference type="InterPro" id="IPR036259">
    <property type="entry name" value="MFS_trans_sf"/>
</dbReference>
<comment type="subcellular location">
    <subcellularLocation>
        <location evidence="1">Membrane</location>
        <topology evidence="1">Multi-pass membrane protein</topology>
    </subcellularLocation>
</comment>
<feature type="transmembrane region" description="Helical" evidence="8">
    <location>
        <begin position="82"/>
        <end position="104"/>
    </location>
</feature>